<organism evidence="2 3">
    <name type="scientific">Streptomyces himalayensis subsp. aureolus</name>
    <dbReference type="NCBI Taxonomy" id="2758039"/>
    <lineage>
        <taxon>Bacteria</taxon>
        <taxon>Bacillati</taxon>
        <taxon>Actinomycetota</taxon>
        <taxon>Actinomycetes</taxon>
        <taxon>Kitasatosporales</taxon>
        <taxon>Streptomycetaceae</taxon>
        <taxon>Streptomyces</taxon>
        <taxon>Streptomyces himalayensis</taxon>
    </lineage>
</organism>
<feature type="region of interest" description="Disordered" evidence="1">
    <location>
        <begin position="1"/>
        <end position="86"/>
    </location>
</feature>
<accession>A0A7W2D9G6</accession>
<dbReference type="EMBL" id="JACEQY010000107">
    <property type="protein sequence ID" value="MBA4867237.1"/>
    <property type="molecule type" value="Genomic_DNA"/>
</dbReference>
<evidence type="ECO:0000313" key="2">
    <source>
        <dbReference type="EMBL" id="MBA4867237.1"/>
    </source>
</evidence>
<proteinExistence type="predicted"/>
<reference evidence="2 3" key="1">
    <citation type="submission" date="2020-07" db="EMBL/GenBank/DDBJ databases">
        <title>Streptomyces isolated from Indian soil.</title>
        <authorList>
            <person name="Mandal S."/>
            <person name="Maiti P.K."/>
        </authorList>
    </citation>
    <scope>NUCLEOTIDE SEQUENCE [LARGE SCALE GENOMIC DNA]</scope>
    <source>
        <strain evidence="2 3">PSKA54</strain>
    </source>
</reference>
<evidence type="ECO:0000313" key="3">
    <source>
        <dbReference type="Proteomes" id="UP000586976"/>
    </source>
</evidence>
<evidence type="ECO:0000256" key="1">
    <source>
        <dbReference type="SAM" id="MobiDB-lite"/>
    </source>
</evidence>
<keyword evidence="3" id="KW-1185">Reference proteome</keyword>
<name>A0A7W2D9G6_9ACTN</name>
<gene>
    <name evidence="2" type="ORF">H1V43_39390</name>
</gene>
<dbReference type="Proteomes" id="UP000586976">
    <property type="component" value="Unassembled WGS sequence"/>
</dbReference>
<sequence>MPSYRRGRVLPARRQQGRVGDQRAQERQHDALPGRPHAVQPEPARGGDGLQDDEREEDGVRTDRRRAGQQQAEHRGERGGLHPGFDDRGTAFEAGPLGVGDAGVAGEGGETVGGVADLTVATALGSGDECRVVLGGAVSAAVPAAVTGGCTFVSQVWPCHCWAYYCCAAYGS</sequence>
<dbReference type="AlphaFoldDB" id="A0A7W2D9G6"/>
<feature type="compositionally biased region" description="Basic and acidic residues" evidence="1">
    <location>
        <begin position="20"/>
        <end position="32"/>
    </location>
</feature>
<feature type="compositionally biased region" description="Basic and acidic residues" evidence="1">
    <location>
        <begin position="58"/>
        <end position="86"/>
    </location>
</feature>
<protein>
    <submittedName>
        <fullName evidence="2">Uncharacterized protein</fullName>
    </submittedName>
</protein>
<comment type="caution">
    <text evidence="2">The sequence shown here is derived from an EMBL/GenBank/DDBJ whole genome shotgun (WGS) entry which is preliminary data.</text>
</comment>